<organism evidence="12 13">
    <name type="scientific">Bacillus mycoides</name>
    <dbReference type="NCBI Taxonomy" id="1405"/>
    <lineage>
        <taxon>Bacteria</taxon>
        <taxon>Bacillati</taxon>
        <taxon>Bacillota</taxon>
        <taxon>Bacilli</taxon>
        <taxon>Bacillales</taxon>
        <taxon>Bacillaceae</taxon>
        <taxon>Bacillus</taxon>
        <taxon>Bacillus cereus group</taxon>
    </lineage>
</organism>
<feature type="binding site" evidence="10">
    <location>
        <position position="247"/>
    </location>
    <ligand>
        <name>beta-D-galactose</name>
        <dbReference type="ChEBI" id="CHEBI:27667"/>
    </ligand>
</feature>
<evidence type="ECO:0000256" key="5">
    <source>
        <dbReference type="ARBA" id="ARBA00014165"/>
    </source>
</evidence>
<reference evidence="12 13" key="1">
    <citation type="submission" date="2016-01" db="EMBL/GenBank/DDBJ databases">
        <authorList>
            <person name="McClelland M."/>
            <person name="Jain A."/>
            <person name="Saraogi P."/>
            <person name="Mendelson R."/>
            <person name="Westerman R."/>
            <person name="SanMiguel P."/>
            <person name="Csonka L."/>
        </authorList>
    </citation>
    <scope>NUCLEOTIDE SEQUENCE [LARGE SCALE GENOMIC DNA]</scope>
    <source>
        <strain evidence="12 13">PE8-15</strain>
    </source>
</reference>
<dbReference type="CDD" id="cd09019">
    <property type="entry name" value="galactose_mutarotase_like"/>
    <property type="match status" value="1"/>
</dbReference>
<dbReference type="InterPro" id="IPR047215">
    <property type="entry name" value="Galactose_mutarotase-like"/>
</dbReference>
<comment type="similarity">
    <text evidence="3 8">Belongs to the aldose epimerase family.</text>
</comment>
<dbReference type="GO" id="GO:0006006">
    <property type="term" value="P:glucose metabolic process"/>
    <property type="evidence" value="ECO:0007669"/>
    <property type="project" value="TreeGrafter"/>
</dbReference>
<dbReference type="InterPro" id="IPR008183">
    <property type="entry name" value="Aldose_1/G6P_1-epimerase"/>
</dbReference>
<dbReference type="GO" id="GO:0033499">
    <property type="term" value="P:galactose catabolic process via UDP-galactose, Leloir pathway"/>
    <property type="evidence" value="ECO:0007669"/>
    <property type="project" value="TreeGrafter"/>
</dbReference>
<dbReference type="RefSeq" id="WP_060749703.1">
    <property type="nucleotide sequence ID" value="NZ_LRPH01000035.1"/>
</dbReference>
<dbReference type="PANTHER" id="PTHR10091">
    <property type="entry name" value="ALDOSE-1-EPIMERASE"/>
    <property type="match status" value="1"/>
</dbReference>
<protein>
    <recommendedName>
        <fullName evidence="5 8">Aldose 1-epimerase</fullName>
        <ecNumber evidence="4 8">5.1.3.3</ecNumber>
    </recommendedName>
</protein>
<dbReference type="InterPro" id="IPR015443">
    <property type="entry name" value="Aldose_1-epimerase"/>
</dbReference>
<feature type="active site" description="Proton donor" evidence="9">
    <location>
        <position position="175"/>
    </location>
</feature>
<evidence type="ECO:0000256" key="8">
    <source>
        <dbReference type="PIRNR" id="PIRNR005096"/>
    </source>
</evidence>
<proteinExistence type="inferred from homology"/>
<dbReference type="GO" id="GO:0030246">
    <property type="term" value="F:carbohydrate binding"/>
    <property type="evidence" value="ECO:0007669"/>
    <property type="project" value="InterPro"/>
</dbReference>
<evidence type="ECO:0000256" key="7">
    <source>
        <dbReference type="ARBA" id="ARBA00023277"/>
    </source>
</evidence>
<evidence type="ECO:0000256" key="3">
    <source>
        <dbReference type="ARBA" id="ARBA00006206"/>
    </source>
</evidence>
<dbReference type="Gene3D" id="2.70.98.10">
    <property type="match status" value="1"/>
</dbReference>
<gene>
    <name evidence="12" type="ORF">AWW70_09805</name>
</gene>
<comment type="caution">
    <text evidence="12">The sequence shown here is derived from an EMBL/GenBank/DDBJ whole genome shotgun (WGS) entry which is preliminary data.</text>
</comment>
<keyword evidence="6 8" id="KW-0413">Isomerase</keyword>
<name>A0A109GEU9_BACMY</name>
<sequence length="347" mass="38567">MNITTKDFGAGYTVITITNLNGLQLTVSDLGARITSLKVPTTNGLRELVLGFDTAKEYLEKDLYIGASIGRVAGRIQNGTFQIDGEIYKVQIDETTGNTLHGGTPGFESKKWQYQVIDNNDEVSVIFHTVSPDGENGFPGNLDVEIRYTLTNTNVWKVETRATSDKDTLFNPTNHVYFNLTGDVTQPVNEHTLWVDSDRFAPLNRESIPLGEKWLVEGTAFDFRNPVKLKETFNSTFGQKELVNGIDHPFFLNQPELSHSSVKLISPDEVVTIEIATKEPSVIIFTANFDENTPIMHGKQLANHGGITFETQVPPGAEQYSDFGDMVLRADSTYQTMTEFHIIAPSP</sequence>
<dbReference type="PIRSF" id="PIRSF005096">
    <property type="entry name" value="GALM"/>
    <property type="match status" value="1"/>
</dbReference>
<evidence type="ECO:0000256" key="4">
    <source>
        <dbReference type="ARBA" id="ARBA00013185"/>
    </source>
</evidence>
<dbReference type="PROSITE" id="PS00545">
    <property type="entry name" value="ALDOSE_1_EPIMERASE"/>
    <property type="match status" value="1"/>
</dbReference>
<comment type="pathway">
    <text evidence="2 8">Carbohydrate metabolism; hexose metabolism.</text>
</comment>
<evidence type="ECO:0000313" key="13">
    <source>
        <dbReference type="Proteomes" id="UP000065797"/>
    </source>
</evidence>
<evidence type="ECO:0000313" key="12">
    <source>
        <dbReference type="EMBL" id="KWU65517.1"/>
    </source>
</evidence>
<dbReference type="GO" id="GO:0005737">
    <property type="term" value="C:cytoplasm"/>
    <property type="evidence" value="ECO:0007669"/>
    <property type="project" value="TreeGrafter"/>
</dbReference>
<dbReference type="InterPro" id="IPR018052">
    <property type="entry name" value="Ald1_epimerase_CS"/>
</dbReference>
<evidence type="ECO:0000256" key="10">
    <source>
        <dbReference type="PIRSR" id="PIRSR005096-2"/>
    </source>
</evidence>
<accession>A0A109GEU9</accession>
<keyword evidence="7 8" id="KW-0119">Carbohydrate metabolism</keyword>
<feature type="binding site" evidence="11">
    <location>
        <begin position="175"/>
        <end position="177"/>
    </location>
    <ligand>
        <name>beta-D-galactose</name>
        <dbReference type="ChEBI" id="CHEBI:27667"/>
    </ligand>
</feature>
<evidence type="ECO:0000256" key="9">
    <source>
        <dbReference type="PIRSR" id="PIRSR005096-1"/>
    </source>
</evidence>
<dbReference type="EC" id="5.1.3.3" evidence="4 8"/>
<dbReference type="InterPro" id="IPR014718">
    <property type="entry name" value="GH-type_carb-bd"/>
</dbReference>
<evidence type="ECO:0000256" key="6">
    <source>
        <dbReference type="ARBA" id="ARBA00023235"/>
    </source>
</evidence>
<evidence type="ECO:0000256" key="2">
    <source>
        <dbReference type="ARBA" id="ARBA00005028"/>
    </source>
</evidence>
<dbReference type="Pfam" id="PF01263">
    <property type="entry name" value="Aldose_epim"/>
    <property type="match status" value="1"/>
</dbReference>
<dbReference type="InterPro" id="IPR011013">
    <property type="entry name" value="Gal_mutarotase_sf_dom"/>
</dbReference>
<dbReference type="NCBIfam" id="NF008277">
    <property type="entry name" value="PRK11055.1"/>
    <property type="match status" value="1"/>
</dbReference>
<dbReference type="EMBL" id="LRPH01000035">
    <property type="protein sequence ID" value="KWU65517.1"/>
    <property type="molecule type" value="Genomic_DNA"/>
</dbReference>
<dbReference type="Proteomes" id="UP000065797">
    <property type="component" value="Unassembled WGS sequence"/>
</dbReference>
<feature type="active site" description="Proton acceptor" evidence="9">
    <location>
        <position position="310"/>
    </location>
</feature>
<dbReference type="PANTHER" id="PTHR10091:SF0">
    <property type="entry name" value="GALACTOSE MUTAROTASE"/>
    <property type="match status" value="1"/>
</dbReference>
<dbReference type="SUPFAM" id="SSF74650">
    <property type="entry name" value="Galactose mutarotase-like"/>
    <property type="match status" value="1"/>
</dbReference>
<comment type="catalytic activity">
    <reaction evidence="1 8">
        <text>alpha-D-glucose = beta-D-glucose</text>
        <dbReference type="Rhea" id="RHEA:10264"/>
        <dbReference type="ChEBI" id="CHEBI:15903"/>
        <dbReference type="ChEBI" id="CHEBI:17925"/>
        <dbReference type="EC" id="5.1.3.3"/>
    </reaction>
</comment>
<evidence type="ECO:0000256" key="1">
    <source>
        <dbReference type="ARBA" id="ARBA00001614"/>
    </source>
</evidence>
<dbReference type="UniPathway" id="UPA00242"/>
<evidence type="ECO:0000256" key="11">
    <source>
        <dbReference type="PIRSR" id="PIRSR005096-3"/>
    </source>
</evidence>
<dbReference type="AlphaFoldDB" id="A0A109GEU9"/>
<dbReference type="GO" id="GO:0004034">
    <property type="term" value="F:aldose 1-epimerase activity"/>
    <property type="evidence" value="ECO:0007669"/>
    <property type="project" value="UniProtKB-EC"/>
</dbReference>